<protein>
    <recommendedName>
        <fullName evidence="5">Biogenesis of lysosome-related organelles complex 1 subunit 4</fullName>
    </recommendedName>
</protein>
<name>A0A7R9A2M0_9CRUS</name>
<sequence length="187" mass="20679">MATVRPRTSVVEAASPTDQAVDPPEAMLKRLAQCLAEALRVDTSTERKGMEEAIDDLLIRLDEYACLVDMVRSDNQFCLHKALPNIISQAKEMDNIYRKVDALEAFMDQAKGQLDALEHQLTIAESASGTGKSIRDVLKPLFFKSTPTPAKKTLPQTPSYEAPQIFHASEFFHKSVESPAPDSTKTT</sequence>
<dbReference type="EMBL" id="LR899596">
    <property type="protein sequence ID" value="CAD7240967.1"/>
    <property type="molecule type" value="Genomic_DNA"/>
</dbReference>
<evidence type="ECO:0000256" key="1">
    <source>
        <dbReference type="SAM" id="Coils"/>
    </source>
</evidence>
<dbReference type="GO" id="GO:0031083">
    <property type="term" value="C:BLOC-1 complex"/>
    <property type="evidence" value="ECO:0007669"/>
    <property type="project" value="TreeGrafter"/>
</dbReference>
<organism evidence="3">
    <name type="scientific">Darwinula stevensoni</name>
    <dbReference type="NCBI Taxonomy" id="69355"/>
    <lineage>
        <taxon>Eukaryota</taxon>
        <taxon>Metazoa</taxon>
        <taxon>Ecdysozoa</taxon>
        <taxon>Arthropoda</taxon>
        <taxon>Crustacea</taxon>
        <taxon>Oligostraca</taxon>
        <taxon>Ostracoda</taxon>
        <taxon>Podocopa</taxon>
        <taxon>Podocopida</taxon>
        <taxon>Darwinulocopina</taxon>
        <taxon>Darwinuloidea</taxon>
        <taxon>Darwinulidae</taxon>
        <taxon>Darwinula</taxon>
    </lineage>
</organism>
<gene>
    <name evidence="3" type="ORF">DSTB1V02_LOCUS969</name>
</gene>
<dbReference type="InterPro" id="IPR024857">
    <property type="entry name" value="Cappuccino"/>
</dbReference>
<feature type="coiled-coil region" evidence="1">
    <location>
        <begin position="100"/>
        <end position="127"/>
    </location>
</feature>
<proteinExistence type="predicted"/>
<feature type="region of interest" description="Disordered" evidence="2">
    <location>
        <begin position="1"/>
        <end position="21"/>
    </location>
</feature>
<evidence type="ECO:0000256" key="2">
    <source>
        <dbReference type="SAM" id="MobiDB-lite"/>
    </source>
</evidence>
<reference evidence="3" key="1">
    <citation type="submission" date="2020-11" db="EMBL/GenBank/DDBJ databases">
        <authorList>
            <person name="Tran Van P."/>
        </authorList>
    </citation>
    <scope>NUCLEOTIDE SEQUENCE</scope>
</reference>
<accession>A0A7R9A2M0</accession>
<keyword evidence="4" id="KW-1185">Reference proteome</keyword>
<evidence type="ECO:0000313" key="3">
    <source>
        <dbReference type="EMBL" id="CAD7240967.1"/>
    </source>
</evidence>
<dbReference type="Proteomes" id="UP000677054">
    <property type="component" value="Unassembled WGS sequence"/>
</dbReference>
<dbReference type="PANTHER" id="PTHR16230">
    <property type="entry name" value="CAPPUCCINO"/>
    <property type="match status" value="1"/>
</dbReference>
<evidence type="ECO:0008006" key="5">
    <source>
        <dbReference type="Google" id="ProtNLM"/>
    </source>
</evidence>
<keyword evidence="1" id="KW-0175">Coiled coil</keyword>
<dbReference type="OrthoDB" id="2372305at2759"/>
<evidence type="ECO:0000313" key="4">
    <source>
        <dbReference type="Proteomes" id="UP000677054"/>
    </source>
</evidence>
<dbReference type="PANTHER" id="PTHR16230:SF3">
    <property type="entry name" value="BIOGENESIS OF LYSOSOMAL ORGANELLES COMPLEX-1, SUBUNIT 4, CAPPUCCINO"/>
    <property type="match status" value="1"/>
</dbReference>
<dbReference type="EMBL" id="CAJPEV010000079">
    <property type="protein sequence ID" value="CAG0880224.1"/>
    <property type="molecule type" value="Genomic_DNA"/>
</dbReference>
<dbReference type="AlphaFoldDB" id="A0A7R9A2M0"/>